<accession>A0A5C5BSS6</accession>
<comment type="caution">
    <text evidence="2">The sequence shown here is derived from an EMBL/GenBank/DDBJ whole genome shotgun (WGS) entry which is preliminary data.</text>
</comment>
<evidence type="ECO:0000313" key="2">
    <source>
        <dbReference type="EMBL" id="TNU89470.1"/>
    </source>
</evidence>
<name>A0A5C5BSS6_EGGLN</name>
<proteinExistence type="predicted"/>
<reference evidence="2 3" key="1">
    <citation type="journal article" date="2005" name="Appl. Environ. Microbiol.">
        <title>Intestinal bacterial communities that produce active estrogen-like compounds enterodiol and enterolactone in humans.</title>
        <authorList>
            <person name="Clavel T."/>
            <person name="Henderson G."/>
            <person name="Alpert C.A."/>
            <person name="Philippe C."/>
            <person name="Rigottier-Gois L."/>
            <person name="Dore J."/>
            <person name="Blaut M."/>
        </authorList>
    </citation>
    <scope>NUCLEOTIDE SEQUENCE [LARGE SCALE GENOMIC DNA]</scope>
    <source>
        <strain evidence="2 3">SECO-MT75m2</strain>
    </source>
</reference>
<dbReference type="InterPro" id="IPR010985">
    <property type="entry name" value="Ribbon_hlx_hlx"/>
</dbReference>
<organism evidence="2 3">
    <name type="scientific">Eggerthella lenta</name>
    <name type="common">Eubacterium lentum</name>
    <dbReference type="NCBI Taxonomy" id="84112"/>
    <lineage>
        <taxon>Bacteria</taxon>
        <taxon>Bacillati</taxon>
        <taxon>Actinomycetota</taxon>
        <taxon>Coriobacteriia</taxon>
        <taxon>Eggerthellales</taxon>
        <taxon>Eggerthellaceae</taxon>
        <taxon>Eggerthella</taxon>
    </lineage>
</organism>
<dbReference type="GO" id="GO:0006355">
    <property type="term" value="P:regulation of DNA-templated transcription"/>
    <property type="evidence" value="ECO:0007669"/>
    <property type="project" value="InterPro"/>
</dbReference>
<dbReference type="SUPFAM" id="SSF47598">
    <property type="entry name" value="Ribbon-helix-helix"/>
    <property type="match status" value="1"/>
</dbReference>
<sequence>MANMFEKYAADREAEQKKIEQTVSEPAAAKQTTVSADAAPAEDEKRTTLSLSLTVSDKKALKMMAAERETTIAAIIHEWVAEHREDK</sequence>
<feature type="compositionally biased region" description="Basic and acidic residues" evidence="1">
    <location>
        <begin position="8"/>
        <end position="20"/>
    </location>
</feature>
<evidence type="ECO:0000256" key="1">
    <source>
        <dbReference type="SAM" id="MobiDB-lite"/>
    </source>
</evidence>
<gene>
    <name evidence="2" type="ORF">FIC87_11290</name>
</gene>
<dbReference type="Proteomes" id="UP000312594">
    <property type="component" value="Unassembled WGS sequence"/>
</dbReference>
<protein>
    <submittedName>
        <fullName evidence="2">Uncharacterized protein</fullName>
    </submittedName>
</protein>
<dbReference type="AlphaFoldDB" id="A0A5C5BSS6"/>
<dbReference type="EMBL" id="VEVP01000028">
    <property type="protein sequence ID" value="TNU89470.1"/>
    <property type="molecule type" value="Genomic_DNA"/>
</dbReference>
<dbReference type="RefSeq" id="WP_139912858.1">
    <property type="nucleotide sequence ID" value="NZ_VEVP01000028.1"/>
</dbReference>
<evidence type="ECO:0000313" key="3">
    <source>
        <dbReference type="Proteomes" id="UP000312594"/>
    </source>
</evidence>
<feature type="region of interest" description="Disordered" evidence="1">
    <location>
        <begin position="1"/>
        <end position="47"/>
    </location>
</feature>